<protein>
    <submittedName>
        <fullName evidence="2">Uncharacterized protein</fullName>
    </submittedName>
</protein>
<feature type="region of interest" description="Disordered" evidence="1">
    <location>
        <begin position="34"/>
        <end position="194"/>
    </location>
</feature>
<dbReference type="OrthoDB" id="5380416at2759"/>
<comment type="caution">
    <text evidence="2">The sequence shown here is derived from an EMBL/GenBank/DDBJ whole genome shotgun (WGS) entry which is preliminary data.</text>
</comment>
<dbReference type="AlphaFoldDB" id="A0A1Y2E7W1"/>
<dbReference type="InParanoid" id="A0A1Y2E7W1"/>
<dbReference type="EMBL" id="MCFJ01000004">
    <property type="protein sequence ID" value="ORY67640.1"/>
    <property type="molecule type" value="Genomic_DNA"/>
</dbReference>
<sequence>MPTRTTSTGGDGAAGTYSTASNTKHFELPILDLNFGSLTQGTDIPPPDPSPDREVPTPPKTPVENAVDEEKPEANGVALNGHHETSPQSDITSSTNEGGLKRPAEDVPASPTHSSRGSLRRLLSRTLLNNTYDEQASVGGQAVSRPPSRTASTIAEDKKSKRGSGWFRRLRSNDKSNAPVAAPSTAPGALPNKRHSTHLTQFEEFKKPTGPPPPMIPELSTWEYKPDITMGDDIFKDIK</sequence>
<reference evidence="2 3" key="1">
    <citation type="submission" date="2016-07" db="EMBL/GenBank/DDBJ databases">
        <title>Pervasive Adenine N6-methylation of Active Genes in Fungi.</title>
        <authorList>
            <consortium name="DOE Joint Genome Institute"/>
            <person name="Mondo S.J."/>
            <person name="Dannebaum R.O."/>
            <person name="Kuo R.C."/>
            <person name="Labutti K."/>
            <person name="Haridas S."/>
            <person name="Kuo A."/>
            <person name="Salamov A."/>
            <person name="Ahrendt S.R."/>
            <person name="Lipzen A."/>
            <person name="Sullivan W."/>
            <person name="Andreopoulos W.B."/>
            <person name="Clum A."/>
            <person name="Lindquist E."/>
            <person name="Daum C."/>
            <person name="Ramamoorthy G.K."/>
            <person name="Gryganskyi A."/>
            <person name="Culley D."/>
            <person name="Magnuson J.K."/>
            <person name="James T.Y."/>
            <person name="O'Malley M.A."/>
            <person name="Stajich J.E."/>
            <person name="Spatafora J.W."/>
            <person name="Visel A."/>
            <person name="Grigoriev I.V."/>
        </authorList>
    </citation>
    <scope>NUCLEOTIDE SEQUENCE [LARGE SCALE GENOMIC DNA]</scope>
    <source>
        <strain evidence="2 3">CBS 129021</strain>
    </source>
</reference>
<dbReference type="RefSeq" id="XP_040718264.1">
    <property type="nucleotide sequence ID" value="XM_040863599.1"/>
</dbReference>
<name>A0A1Y2E7W1_9PEZI</name>
<evidence type="ECO:0000256" key="1">
    <source>
        <dbReference type="SAM" id="MobiDB-lite"/>
    </source>
</evidence>
<gene>
    <name evidence="2" type="ORF">BCR38DRAFT_483255</name>
</gene>
<dbReference type="Proteomes" id="UP000193689">
    <property type="component" value="Unassembled WGS sequence"/>
</dbReference>
<evidence type="ECO:0000313" key="3">
    <source>
        <dbReference type="Proteomes" id="UP000193689"/>
    </source>
</evidence>
<keyword evidence="3" id="KW-1185">Reference proteome</keyword>
<dbReference type="GeneID" id="63779811"/>
<feature type="region of interest" description="Disordered" evidence="1">
    <location>
        <begin position="1"/>
        <end position="22"/>
    </location>
</feature>
<evidence type="ECO:0000313" key="2">
    <source>
        <dbReference type="EMBL" id="ORY67640.1"/>
    </source>
</evidence>
<feature type="compositionally biased region" description="Low complexity" evidence="1">
    <location>
        <begin position="1"/>
        <end position="21"/>
    </location>
</feature>
<accession>A0A1Y2E7W1</accession>
<feature type="compositionally biased region" description="Polar residues" evidence="1">
    <location>
        <begin position="86"/>
        <end position="97"/>
    </location>
</feature>
<proteinExistence type="predicted"/>
<organism evidence="2 3">
    <name type="scientific">Pseudomassariella vexata</name>
    <dbReference type="NCBI Taxonomy" id="1141098"/>
    <lineage>
        <taxon>Eukaryota</taxon>
        <taxon>Fungi</taxon>
        <taxon>Dikarya</taxon>
        <taxon>Ascomycota</taxon>
        <taxon>Pezizomycotina</taxon>
        <taxon>Sordariomycetes</taxon>
        <taxon>Xylariomycetidae</taxon>
        <taxon>Amphisphaeriales</taxon>
        <taxon>Pseudomassariaceae</taxon>
        <taxon>Pseudomassariella</taxon>
    </lineage>
</organism>